<evidence type="ECO:0000313" key="23">
    <source>
        <dbReference type="EMBL" id="KAF5346456.1"/>
    </source>
</evidence>
<comment type="function">
    <text evidence="12">Catalyzes the single-oxidation or sequential double oxidation reaction of carbohydrates primarily at carbon-2 and/or carbon-3 with the concomitant reduction of the flavin. The enzyme exhibits a broad sugar substrate specificity, oxidizing different aldopyranoses to the corresponding C-1, C-2, C-3 or C-1,2, C-2,3 and C-3,4 (di)dehydro sugars with substrate-specific regioselectivity. Accepts only a narrow range of electron acceptors such as substituted benzoquinones and complexed metal ions and reacts extremely slowly with O(2) as acceptor. May play a role in the natural recycling of plant matter by oxidizing all major monosaccharides in lignocellulose and by reducing quinone compounds or reactive radical species generated during lignin depolymerization.</text>
</comment>
<keyword evidence="7" id="KW-0285">Flavoprotein</keyword>
<dbReference type="GO" id="GO:0033718">
    <property type="term" value="F:pyranose dehydrogenase (acceptor) activity"/>
    <property type="evidence" value="ECO:0007669"/>
    <property type="project" value="UniProtKB-EC"/>
</dbReference>
<evidence type="ECO:0000256" key="11">
    <source>
        <dbReference type="ARBA" id="ARBA00023180"/>
    </source>
</evidence>
<evidence type="ECO:0000256" key="7">
    <source>
        <dbReference type="ARBA" id="ARBA00022630"/>
    </source>
</evidence>
<keyword evidence="24" id="KW-1185">Reference proteome</keyword>
<dbReference type="Gene3D" id="3.30.560.10">
    <property type="entry name" value="Glucose Oxidase, domain 3"/>
    <property type="match status" value="1"/>
</dbReference>
<comment type="subcellular location">
    <subcellularLocation>
        <location evidence="2">Secreted</location>
    </subcellularLocation>
</comment>
<keyword evidence="6" id="KW-0964">Secreted</keyword>
<evidence type="ECO:0000259" key="22">
    <source>
        <dbReference type="Pfam" id="PF05199"/>
    </source>
</evidence>
<gene>
    <name evidence="23" type="ORF">D9756_010021</name>
</gene>
<comment type="cofactor">
    <cofactor evidence="1 19">
        <name>FAD</name>
        <dbReference type="ChEBI" id="CHEBI:57692"/>
    </cofactor>
</comment>
<evidence type="ECO:0000256" key="15">
    <source>
        <dbReference type="ARBA" id="ARBA00034029"/>
    </source>
</evidence>
<comment type="subunit">
    <text evidence="4">Monomer.</text>
</comment>
<comment type="catalytic activity">
    <reaction evidence="14">
        <text>pyranose + acceptor = pyranos-2,3-diulose + reduced acceptor.</text>
        <dbReference type="EC" id="1.1.99.29"/>
    </reaction>
</comment>
<dbReference type="SUPFAM" id="SSF54373">
    <property type="entry name" value="FAD-linked reductases, C-terminal domain"/>
    <property type="match status" value="1"/>
</dbReference>
<evidence type="ECO:0000256" key="19">
    <source>
        <dbReference type="PIRSR" id="PIRSR000137-2"/>
    </source>
</evidence>
<evidence type="ECO:0000256" key="2">
    <source>
        <dbReference type="ARBA" id="ARBA00004613"/>
    </source>
</evidence>
<dbReference type="SUPFAM" id="SSF51905">
    <property type="entry name" value="FAD/NAD(P)-binding domain"/>
    <property type="match status" value="1"/>
</dbReference>
<dbReference type="GO" id="GO:0005576">
    <property type="term" value="C:extracellular region"/>
    <property type="evidence" value="ECO:0007669"/>
    <property type="project" value="UniProtKB-SubCell"/>
</dbReference>
<dbReference type="PANTHER" id="PTHR11552:SF201">
    <property type="entry name" value="GLUCOSE-METHANOL-CHOLINE OXIDOREDUCTASE N-TERMINAL DOMAIN-CONTAINING PROTEIN"/>
    <property type="match status" value="1"/>
</dbReference>
<sequence>MAGHYFVSLLPFAALAFATQYFQQPDDLPQVDYDFIVVGGGSAGAIVGGRLGEIEDYKILVIEAGPSNDDVFEAQVPGLSHSIGFGTRVDWNYTTAPQTNVSNRVLTYPRAMILGGCSSHNDMIYNRGSKDDYDRWATTIEDDNLSWANMYSYILKAEKWSPPNDPSYSEEGHYDPSVHDDNGKIGVTAPYYDHPFNDILFEAATELSEEFPLLEDLNNGRPIGLGWGQATIAYGLRSSSATGHLASASDNVHVLLNSFVTRVLPVDEGSNNFRKVELTTSPESPTLNITAAKEVILSAGMINTPQLLLLSGIGPKDELEALGLETIVDNPSVGKNFSDQSSIPLSYSTDLPATSFNQKDALAQWQSNHTGRLALAGHLPQMGWVRFPPDSEPFRNGLVDPTGGPNAPHIEIFFSSVNPGFGGNQTLGMNIVNLSPTSRGAITLASASPFDQPIIDPALLTSPVDSAILLEGFRSVQRLMASESFSKNVFGLSRPQPSKNGTLTDEEVMNYIKTSASHFGHGVGSCSMAPAGASWGVVDPEFRVRDTEGLRVVDASVIPFVTSGHIQAPVYAIAEWASEVIKRSYQT</sequence>
<comment type="catalytic activity">
    <reaction evidence="15">
        <text>pyranose + acceptor = pyranos-3-ulose + reduced acceptor.</text>
        <dbReference type="EC" id="1.1.99.29"/>
    </reaction>
</comment>
<organism evidence="23 24">
    <name type="scientific">Leucocoprinus leucothites</name>
    <dbReference type="NCBI Taxonomy" id="201217"/>
    <lineage>
        <taxon>Eukaryota</taxon>
        <taxon>Fungi</taxon>
        <taxon>Dikarya</taxon>
        <taxon>Basidiomycota</taxon>
        <taxon>Agaricomycotina</taxon>
        <taxon>Agaricomycetes</taxon>
        <taxon>Agaricomycetidae</taxon>
        <taxon>Agaricales</taxon>
        <taxon>Agaricineae</taxon>
        <taxon>Agaricaceae</taxon>
        <taxon>Leucocoprinus</taxon>
    </lineage>
</organism>
<evidence type="ECO:0000256" key="12">
    <source>
        <dbReference type="ARBA" id="ARBA00024699"/>
    </source>
</evidence>
<feature type="signal peptide" evidence="20">
    <location>
        <begin position="1"/>
        <end position="18"/>
    </location>
</feature>
<keyword evidence="8 20" id="KW-0732">Signal</keyword>
<dbReference type="InterPro" id="IPR012132">
    <property type="entry name" value="GMC_OxRdtase"/>
</dbReference>
<comment type="caution">
    <text evidence="23">The sequence shown here is derived from an EMBL/GenBank/DDBJ whole genome shotgun (WGS) entry which is preliminary data.</text>
</comment>
<feature type="domain" description="Glucose-methanol-choline oxidoreductase N-terminal" evidence="21">
    <location>
        <begin position="33"/>
        <end position="340"/>
    </location>
</feature>
<evidence type="ECO:0000256" key="10">
    <source>
        <dbReference type="ARBA" id="ARBA00023002"/>
    </source>
</evidence>
<dbReference type="Gene3D" id="3.50.50.60">
    <property type="entry name" value="FAD/NAD(P)-binding domain"/>
    <property type="match status" value="1"/>
</dbReference>
<evidence type="ECO:0000256" key="4">
    <source>
        <dbReference type="ARBA" id="ARBA00011245"/>
    </source>
</evidence>
<evidence type="ECO:0000256" key="6">
    <source>
        <dbReference type="ARBA" id="ARBA00022525"/>
    </source>
</evidence>
<dbReference type="PANTHER" id="PTHR11552">
    <property type="entry name" value="GLUCOSE-METHANOL-CHOLINE GMC OXIDOREDUCTASE"/>
    <property type="match status" value="1"/>
</dbReference>
<dbReference type="GO" id="GO:0050660">
    <property type="term" value="F:flavin adenine dinucleotide binding"/>
    <property type="evidence" value="ECO:0007669"/>
    <property type="project" value="InterPro"/>
</dbReference>
<comment type="catalytic activity">
    <reaction evidence="13">
        <text>pyranose + acceptor = pyranos-2-ulose + reduced acceptor.</text>
        <dbReference type="EC" id="1.1.99.29"/>
    </reaction>
</comment>
<evidence type="ECO:0000256" key="16">
    <source>
        <dbReference type="ARBA" id="ARBA00034050"/>
    </source>
</evidence>
<evidence type="ECO:0000256" key="8">
    <source>
        <dbReference type="ARBA" id="ARBA00022729"/>
    </source>
</evidence>
<feature type="active site" description="Proton donor" evidence="18">
    <location>
        <position position="521"/>
    </location>
</feature>
<evidence type="ECO:0000313" key="24">
    <source>
        <dbReference type="Proteomes" id="UP000559027"/>
    </source>
</evidence>
<name>A0A8H5CSW4_9AGAR</name>
<feature type="active site" description="Proton acceptor" evidence="18">
    <location>
        <position position="565"/>
    </location>
</feature>
<proteinExistence type="inferred from homology"/>
<comment type="similarity">
    <text evidence="3">Belongs to the GMC oxidoreductase family.</text>
</comment>
<evidence type="ECO:0000256" key="13">
    <source>
        <dbReference type="ARBA" id="ARBA00033986"/>
    </source>
</evidence>
<protein>
    <recommendedName>
        <fullName evidence="5">pyranose dehydrogenase (acceptor)</fullName>
        <ecNumber evidence="5">1.1.99.29</ecNumber>
    </recommendedName>
</protein>
<evidence type="ECO:0000256" key="5">
    <source>
        <dbReference type="ARBA" id="ARBA00013177"/>
    </source>
</evidence>
<evidence type="ECO:0000256" key="20">
    <source>
        <dbReference type="SAM" id="SignalP"/>
    </source>
</evidence>
<feature type="domain" description="Glucose-methanol-choline oxidoreductase C-terminal" evidence="22">
    <location>
        <begin position="436"/>
        <end position="574"/>
    </location>
</feature>
<evidence type="ECO:0000256" key="17">
    <source>
        <dbReference type="ARBA" id="ARBA00034059"/>
    </source>
</evidence>
<dbReference type="InterPro" id="IPR036188">
    <property type="entry name" value="FAD/NAD-bd_sf"/>
</dbReference>
<dbReference type="EC" id="1.1.99.29" evidence="5"/>
<dbReference type="InterPro" id="IPR000172">
    <property type="entry name" value="GMC_OxRdtase_N"/>
</dbReference>
<evidence type="ECO:0000256" key="18">
    <source>
        <dbReference type="PIRSR" id="PIRSR000137-1"/>
    </source>
</evidence>
<feature type="binding site" evidence="19">
    <location>
        <position position="260"/>
    </location>
    <ligand>
        <name>FAD</name>
        <dbReference type="ChEBI" id="CHEBI:57692"/>
    </ligand>
</feature>
<comment type="catalytic activity">
    <reaction evidence="16">
        <text>a pyranoside + acceptor = a pyranosid-3-ulose + reduced acceptor.</text>
        <dbReference type="EC" id="1.1.99.29"/>
    </reaction>
</comment>
<evidence type="ECO:0000256" key="1">
    <source>
        <dbReference type="ARBA" id="ARBA00001974"/>
    </source>
</evidence>
<dbReference type="Pfam" id="PF05199">
    <property type="entry name" value="GMC_oxred_C"/>
    <property type="match status" value="1"/>
</dbReference>
<feature type="chain" id="PRO_5034365533" description="pyranose dehydrogenase (acceptor)" evidence="20">
    <location>
        <begin position="19"/>
        <end position="587"/>
    </location>
</feature>
<keyword evidence="10" id="KW-0560">Oxidoreductase</keyword>
<dbReference type="PIRSF" id="PIRSF000137">
    <property type="entry name" value="Alcohol_oxidase"/>
    <property type="match status" value="1"/>
</dbReference>
<evidence type="ECO:0000256" key="9">
    <source>
        <dbReference type="ARBA" id="ARBA00022827"/>
    </source>
</evidence>
<dbReference type="EMBL" id="JAACJO010000031">
    <property type="protein sequence ID" value="KAF5346456.1"/>
    <property type="molecule type" value="Genomic_DNA"/>
</dbReference>
<comment type="catalytic activity">
    <reaction evidence="17">
        <text>a pyranoside + acceptor = a pyranosid-3,4-diulose + reduced acceptor.</text>
        <dbReference type="EC" id="1.1.99.29"/>
    </reaction>
</comment>
<evidence type="ECO:0000256" key="3">
    <source>
        <dbReference type="ARBA" id="ARBA00010790"/>
    </source>
</evidence>
<keyword evidence="11" id="KW-0325">Glycoprotein</keyword>
<dbReference type="OrthoDB" id="2943290at2759"/>
<accession>A0A8H5CSW4</accession>
<dbReference type="AlphaFoldDB" id="A0A8H5CSW4"/>
<evidence type="ECO:0000259" key="21">
    <source>
        <dbReference type="Pfam" id="PF00732"/>
    </source>
</evidence>
<evidence type="ECO:0000256" key="14">
    <source>
        <dbReference type="ARBA" id="ARBA00034010"/>
    </source>
</evidence>
<dbReference type="Proteomes" id="UP000559027">
    <property type="component" value="Unassembled WGS sequence"/>
</dbReference>
<reference evidence="23 24" key="1">
    <citation type="journal article" date="2020" name="ISME J.">
        <title>Uncovering the hidden diversity of litter-decomposition mechanisms in mushroom-forming fungi.</title>
        <authorList>
            <person name="Floudas D."/>
            <person name="Bentzer J."/>
            <person name="Ahren D."/>
            <person name="Johansson T."/>
            <person name="Persson P."/>
            <person name="Tunlid A."/>
        </authorList>
    </citation>
    <scope>NUCLEOTIDE SEQUENCE [LARGE SCALE GENOMIC DNA]</scope>
    <source>
        <strain evidence="23 24">CBS 146.42</strain>
    </source>
</reference>
<dbReference type="Pfam" id="PF00732">
    <property type="entry name" value="GMC_oxred_N"/>
    <property type="match status" value="1"/>
</dbReference>
<dbReference type="InterPro" id="IPR007867">
    <property type="entry name" value="GMC_OxRtase_C"/>
</dbReference>
<keyword evidence="9 19" id="KW-0274">FAD</keyword>